<dbReference type="EMBL" id="JADGJH010000332">
    <property type="protein sequence ID" value="KAJ3130972.1"/>
    <property type="molecule type" value="Genomic_DNA"/>
</dbReference>
<feature type="region of interest" description="Disordered" evidence="7">
    <location>
        <begin position="19"/>
        <end position="45"/>
    </location>
</feature>
<evidence type="ECO:0000259" key="8">
    <source>
        <dbReference type="PROSITE" id="PS50021"/>
    </source>
</evidence>
<dbReference type="InterPro" id="IPR039959">
    <property type="entry name" value="Fimbrin/Plastin"/>
</dbReference>
<keyword evidence="2" id="KW-0677">Repeat</keyword>
<evidence type="ECO:0000256" key="5">
    <source>
        <dbReference type="PROSITE-ProRule" id="PRU00125"/>
    </source>
</evidence>
<feature type="compositionally biased region" description="Basic and acidic residues" evidence="7">
    <location>
        <begin position="843"/>
        <end position="858"/>
    </location>
</feature>
<gene>
    <name evidence="10" type="ORF">HK100_007093</name>
</gene>
<name>A0AAD5XIT4_9FUNG</name>
<dbReference type="SUPFAM" id="SSF47576">
    <property type="entry name" value="Calponin-homology domain, CH-domain"/>
    <property type="match status" value="1"/>
</dbReference>
<dbReference type="Gene3D" id="1.10.418.10">
    <property type="entry name" value="Calponin-like domain"/>
    <property type="match status" value="2"/>
</dbReference>
<dbReference type="InterPro" id="IPR001715">
    <property type="entry name" value="CH_dom"/>
</dbReference>
<organism evidence="10 11">
    <name type="scientific">Physocladia obscura</name>
    <dbReference type="NCBI Taxonomy" id="109957"/>
    <lineage>
        <taxon>Eukaryota</taxon>
        <taxon>Fungi</taxon>
        <taxon>Fungi incertae sedis</taxon>
        <taxon>Chytridiomycota</taxon>
        <taxon>Chytridiomycota incertae sedis</taxon>
        <taxon>Chytridiomycetes</taxon>
        <taxon>Chytridiales</taxon>
        <taxon>Chytriomycetaceae</taxon>
        <taxon>Physocladia</taxon>
    </lineage>
</organism>
<keyword evidence="4" id="KW-0009">Actin-binding</keyword>
<feature type="compositionally biased region" description="Low complexity" evidence="7">
    <location>
        <begin position="818"/>
        <end position="828"/>
    </location>
</feature>
<dbReference type="PANTHER" id="PTHR19961:SF18">
    <property type="entry name" value="FI19014P1"/>
    <property type="match status" value="1"/>
</dbReference>
<sequence length="1381" mass="154766">MLGQIIMPNKEKNTMAMALSSPSSNTSKTYLSPPNFSKPLPPEKSALHPNPFINFGKQAKNLNSALVNELETLATVKSHFDLKKYGNESFFQSQNHNDASLGIEESERALAHIHRYTATQKQVSKLRNEWKNEQKLEDMFQHSKFTGGRKAGRISGYLYSSPISGSCTSAKIEKKDLNLTYLQQKSKVIKPLDILPTKTSEILSQIQSSVMVVSKYLGTSGICKGCSIPIPKNQPSLSAMGFFWHQECFKCANTECGNPIGQSSFFQRGKYSYCESCWKGNCCPKCESCGMAVEDSDFIPIKEAITATHFTSETEIAAYVNWINSQLSADPELEQYLPISLENQDALFEACKDGILLCKLINNSVSGVVNEKGLVTRDNARNQIHKLENIQKALDGAVKIGVHVHNMSAEDIVKGTPHLVLGLVWQVIKVGLLKNVRTGGFESTSNSANDLASKASDPTPSSLEKGLLKWVNSTLKKQNPAETLKISNFGSDLSDSIALAYLISSFDNDPETRAHKLRAILDEEDINHRAELVLDYAEAFDCRHFASPTDIVGGNKNLNLAFVAVLHNLKVSRDKTTLIRIELEDAKDSAEAALANFRANKDTDIKRLRLQLDDANEDFARLQAEKDAVQAAFDELNKQKREEKLDNEKNENFKNVAESFCSSQQALLQVSIYFESVVNSLSKIYHVKESLKLKHQEQLTQIQELNYDLSRANQKIKELQDSNAMLRQWLLDSHRDAERDASSQSLNDISNSSVPANSVNNLAATSFEDFASLSQQLKESQQFAQILQYKLLALQTESAGKVQELQLKFERGVSNLSQQQSEQVENNQKNPQDLLKEQQQPQEETKEKQQQNSQEKKLKQSQNGKRIDDLLQSATFSNTDLQKNELKQIQKSIDTLCSLQLLLTENNHQQLLQESIANMQELSVNLFYERSNETQILERVFEDLKSDQEAGYIFNKINIDIKTSGDGTREFAQALASVVGGLNRKVIDSEQKAAQLAKSVDTLNFELERVQHEKTDKEASSGAFRDASIDTAQEQNDAKIAKKIEYIELKYEKESLNDRLAILHKTTAAIIKQRSLLIEENKKIQQSNGESINISRQIESLDNLLAGNAKLAHNIETGHDLDDIFGVNANTANLEQLALQQARVQHQIDQMVKSEDCLIDDLTKLKDSNQELREKLEIAERCINALIAQRSVLLKERDELSELAKSQANESLSQTESIRITAYGQIICGYFNQQARSMTAEPPDLNISCQTIDNFKEKLWTYALTYIQSAAIINGSNYSISDSQPLTSTSLQNLAASSEPINVSVYKYSLTVKSQAQWDKFEEQVLKPRQQDQSGAAANSVVEEIMINFFNYKKTDSLEMGQTGEFGHHLLQLNVAQIIKV</sequence>
<feature type="coiled-coil region" evidence="6">
    <location>
        <begin position="695"/>
        <end position="722"/>
    </location>
</feature>
<dbReference type="GO" id="GO:0051017">
    <property type="term" value="P:actin filament bundle assembly"/>
    <property type="evidence" value="ECO:0007669"/>
    <property type="project" value="InterPro"/>
</dbReference>
<evidence type="ECO:0000256" key="6">
    <source>
        <dbReference type="SAM" id="Coils"/>
    </source>
</evidence>
<feature type="coiled-coil region" evidence="6">
    <location>
        <begin position="1155"/>
        <end position="1189"/>
    </location>
</feature>
<keyword evidence="1 5" id="KW-0479">Metal-binding</keyword>
<evidence type="ECO:0000313" key="11">
    <source>
        <dbReference type="Proteomes" id="UP001211907"/>
    </source>
</evidence>
<dbReference type="GO" id="GO:0005737">
    <property type="term" value="C:cytoplasm"/>
    <property type="evidence" value="ECO:0007669"/>
    <property type="project" value="TreeGrafter"/>
</dbReference>
<evidence type="ECO:0000256" key="4">
    <source>
        <dbReference type="ARBA" id="ARBA00023203"/>
    </source>
</evidence>
<dbReference type="PROSITE" id="PS50021">
    <property type="entry name" value="CH"/>
    <property type="match status" value="2"/>
</dbReference>
<dbReference type="GO" id="GO:0032432">
    <property type="term" value="C:actin filament bundle"/>
    <property type="evidence" value="ECO:0007669"/>
    <property type="project" value="TreeGrafter"/>
</dbReference>
<keyword evidence="6" id="KW-0175">Coiled coil</keyword>
<evidence type="ECO:0000256" key="1">
    <source>
        <dbReference type="ARBA" id="ARBA00022723"/>
    </source>
</evidence>
<dbReference type="GO" id="GO:0051639">
    <property type="term" value="P:actin filament network formation"/>
    <property type="evidence" value="ECO:0007669"/>
    <property type="project" value="TreeGrafter"/>
</dbReference>
<dbReference type="PROSITE" id="PS50023">
    <property type="entry name" value="LIM_DOMAIN_2"/>
    <property type="match status" value="1"/>
</dbReference>
<feature type="region of interest" description="Disordered" evidence="7">
    <location>
        <begin position="818"/>
        <end position="864"/>
    </location>
</feature>
<dbReference type="CDD" id="cd21218">
    <property type="entry name" value="CH_PLS_FIM_rpt2"/>
    <property type="match status" value="1"/>
</dbReference>
<dbReference type="SMART" id="SM00033">
    <property type="entry name" value="CH"/>
    <property type="match status" value="2"/>
</dbReference>
<feature type="coiled-coil region" evidence="6">
    <location>
        <begin position="580"/>
        <end position="646"/>
    </location>
</feature>
<accession>A0AAD5XIT4</accession>
<dbReference type="CDD" id="cd08368">
    <property type="entry name" value="LIM"/>
    <property type="match status" value="1"/>
</dbReference>
<evidence type="ECO:0000313" key="10">
    <source>
        <dbReference type="EMBL" id="KAJ3130972.1"/>
    </source>
</evidence>
<reference evidence="10" key="1">
    <citation type="submission" date="2020-05" db="EMBL/GenBank/DDBJ databases">
        <title>Phylogenomic resolution of chytrid fungi.</title>
        <authorList>
            <person name="Stajich J.E."/>
            <person name="Amses K."/>
            <person name="Simmons R."/>
            <person name="Seto K."/>
            <person name="Myers J."/>
            <person name="Bonds A."/>
            <person name="Quandt C.A."/>
            <person name="Barry K."/>
            <person name="Liu P."/>
            <person name="Grigoriev I."/>
            <person name="Longcore J.E."/>
            <person name="James T.Y."/>
        </authorList>
    </citation>
    <scope>NUCLEOTIDE SEQUENCE</scope>
    <source>
        <strain evidence="10">JEL0513</strain>
    </source>
</reference>
<keyword evidence="11" id="KW-1185">Reference proteome</keyword>
<dbReference type="CDD" id="cd21217">
    <property type="entry name" value="CH_PLS_FIM_rpt1"/>
    <property type="match status" value="1"/>
</dbReference>
<feature type="compositionally biased region" description="Polar residues" evidence="7">
    <location>
        <begin position="20"/>
        <end position="35"/>
    </location>
</feature>
<feature type="domain" description="Calponin-homology (CH)" evidence="8">
    <location>
        <begin position="461"/>
        <end position="571"/>
    </location>
</feature>
<keyword evidence="3 5" id="KW-0862">Zinc</keyword>
<dbReference type="Gene3D" id="2.10.110.10">
    <property type="entry name" value="Cysteine Rich Protein"/>
    <property type="match status" value="1"/>
</dbReference>
<feature type="domain" description="LIM zinc-binding" evidence="9">
    <location>
        <begin position="221"/>
        <end position="284"/>
    </location>
</feature>
<feature type="domain" description="Calponin-homology (CH)" evidence="8">
    <location>
        <begin position="313"/>
        <end position="432"/>
    </location>
</feature>
<evidence type="ECO:0000256" key="2">
    <source>
        <dbReference type="ARBA" id="ARBA00022737"/>
    </source>
</evidence>
<dbReference type="Proteomes" id="UP001211907">
    <property type="component" value="Unassembled WGS sequence"/>
</dbReference>
<evidence type="ECO:0000256" key="7">
    <source>
        <dbReference type="SAM" id="MobiDB-lite"/>
    </source>
</evidence>
<dbReference type="InterPro" id="IPR001781">
    <property type="entry name" value="Znf_LIM"/>
</dbReference>
<dbReference type="GO" id="GO:0005884">
    <property type="term" value="C:actin filament"/>
    <property type="evidence" value="ECO:0007669"/>
    <property type="project" value="TreeGrafter"/>
</dbReference>
<evidence type="ECO:0000256" key="3">
    <source>
        <dbReference type="ARBA" id="ARBA00022833"/>
    </source>
</evidence>
<comment type="caution">
    <text evidence="10">The sequence shown here is derived from an EMBL/GenBank/DDBJ whole genome shotgun (WGS) entry which is preliminary data.</text>
</comment>
<evidence type="ECO:0000259" key="9">
    <source>
        <dbReference type="PROSITE" id="PS50023"/>
    </source>
</evidence>
<keyword evidence="5" id="KW-0440">LIM domain</keyword>
<dbReference type="GO" id="GO:0051015">
    <property type="term" value="F:actin filament binding"/>
    <property type="evidence" value="ECO:0007669"/>
    <property type="project" value="InterPro"/>
</dbReference>
<dbReference type="SMART" id="SM00132">
    <property type="entry name" value="LIM"/>
    <property type="match status" value="1"/>
</dbReference>
<dbReference type="PANTHER" id="PTHR19961">
    <property type="entry name" value="FIMBRIN/PLASTIN"/>
    <property type="match status" value="1"/>
</dbReference>
<dbReference type="Pfam" id="PF00307">
    <property type="entry name" value="CH"/>
    <property type="match status" value="2"/>
</dbReference>
<protein>
    <submittedName>
        <fullName evidence="10">Uncharacterized protein</fullName>
    </submittedName>
</protein>
<dbReference type="InterPro" id="IPR036872">
    <property type="entry name" value="CH_dom_sf"/>
</dbReference>
<dbReference type="Pfam" id="PF00412">
    <property type="entry name" value="LIM"/>
    <property type="match status" value="1"/>
</dbReference>
<proteinExistence type="predicted"/>
<dbReference type="GO" id="GO:0046872">
    <property type="term" value="F:metal ion binding"/>
    <property type="evidence" value="ECO:0007669"/>
    <property type="project" value="UniProtKB-KW"/>
</dbReference>